<dbReference type="AlphaFoldDB" id="A0AAD5U3X5"/>
<dbReference type="Pfam" id="PF00160">
    <property type="entry name" value="Pro_isomerase"/>
    <property type="match status" value="2"/>
</dbReference>
<dbReference type="SUPFAM" id="SSF50891">
    <property type="entry name" value="Cyclophilin-like"/>
    <property type="match status" value="1"/>
</dbReference>
<dbReference type="InterPro" id="IPR020892">
    <property type="entry name" value="Cyclophilin-type_PPIase_CS"/>
</dbReference>
<dbReference type="GO" id="GO:0003755">
    <property type="term" value="F:peptidyl-prolyl cis-trans isomerase activity"/>
    <property type="evidence" value="ECO:0007669"/>
    <property type="project" value="UniProtKB-KW"/>
</dbReference>
<dbReference type="SUPFAM" id="SSF50978">
    <property type="entry name" value="WD40 repeat-like"/>
    <property type="match status" value="1"/>
</dbReference>
<name>A0AAD5U3X5_9FUNG</name>
<dbReference type="InterPro" id="IPR029000">
    <property type="entry name" value="Cyclophilin-like_dom_sf"/>
</dbReference>
<accession>A0AAD5U3X5</accession>
<dbReference type="PANTHER" id="PTHR45625">
    <property type="entry name" value="PEPTIDYL-PROLYL CIS-TRANS ISOMERASE-RELATED"/>
    <property type="match status" value="1"/>
</dbReference>
<dbReference type="InterPro" id="IPR015943">
    <property type="entry name" value="WD40/YVTN_repeat-like_dom_sf"/>
</dbReference>
<gene>
    <name evidence="6" type="ORF">HK099_004201</name>
</gene>
<comment type="caution">
    <text evidence="6">The sequence shown here is derived from an EMBL/GenBank/DDBJ whole genome shotgun (WGS) entry which is preliminary data.</text>
</comment>
<dbReference type="PANTHER" id="PTHR45625:SF4">
    <property type="entry name" value="PEPTIDYLPROLYL ISOMERASE DOMAIN AND WD REPEAT-CONTAINING PROTEIN 1"/>
    <property type="match status" value="1"/>
</dbReference>
<protein>
    <recommendedName>
        <fullName evidence="2">peptidylprolyl isomerase</fullName>
        <ecNumber evidence="2">5.2.1.8</ecNumber>
    </recommendedName>
</protein>
<dbReference type="PRINTS" id="PR00153">
    <property type="entry name" value="CSAPPISMRASE"/>
</dbReference>
<evidence type="ECO:0000256" key="4">
    <source>
        <dbReference type="ARBA" id="ARBA00023235"/>
    </source>
</evidence>
<dbReference type="InterPro" id="IPR002130">
    <property type="entry name" value="Cyclophilin-type_PPIase_dom"/>
</dbReference>
<dbReference type="Gene3D" id="2.40.100.10">
    <property type="entry name" value="Cyclophilin-like"/>
    <property type="match status" value="2"/>
</dbReference>
<keyword evidence="7" id="KW-1185">Reference proteome</keyword>
<feature type="domain" description="PPIase cyclophilin-type" evidence="5">
    <location>
        <begin position="317"/>
        <end position="449"/>
    </location>
</feature>
<sequence length="451" mass="51408">MEIISSSDKESPSIHIFNGKGNSTPLYTISTLHSSPVHLIRYNDAFETVVSIDESGSIEYWEPEQNDTGNFISPPAHGKVAWEYKSDTDLYEYKKSKTVPTSLNFSPNFKKFVTFGFQDRQYRIFNFLTGKLQKKIDESLKTIQEMQQASTAAFKLDDMEFGRRLAQERELEKQRLGQSATANCIFDESGNFLLYATILGVKVFNIVTNKIVRVIGKNETQRFLHLALYQGAPKKKNMFTMAMAASENSLIKDSEKRDPTLFCTSYKKNRFFLFSKREPETAIGNSGGRDIFNEKPSREEQTVALTQLQSKKNQKFSSNSVILHTSLGDIHFKLFPEYAPKAVENFVGLTKKGYYDGVIFHRVIKSFMVQTGDPLGDGTGGESIWGHDFEDEFHKNLKHDRAYTPWLDNKHTIFGRVTQGMDVVQLIENCEKGKRDKPKKPITINSISLIE</sequence>
<dbReference type="GO" id="GO:0006457">
    <property type="term" value="P:protein folding"/>
    <property type="evidence" value="ECO:0007669"/>
    <property type="project" value="InterPro"/>
</dbReference>
<keyword evidence="4" id="KW-0413">Isomerase</keyword>
<dbReference type="PROSITE" id="PS00170">
    <property type="entry name" value="CSA_PPIASE_1"/>
    <property type="match status" value="1"/>
</dbReference>
<dbReference type="InterPro" id="IPR044666">
    <property type="entry name" value="Cyclophilin_A-like"/>
</dbReference>
<organism evidence="6 7">
    <name type="scientific">Clydaea vesicula</name>
    <dbReference type="NCBI Taxonomy" id="447962"/>
    <lineage>
        <taxon>Eukaryota</taxon>
        <taxon>Fungi</taxon>
        <taxon>Fungi incertae sedis</taxon>
        <taxon>Chytridiomycota</taxon>
        <taxon>Chytridiomycota incertae sedis</taxon>
        <taxon>Chytridiomycetes</taxon>
        <taxon>Lobulomycetales</taxon>
        <taxon>Lobulomycetaceae</taxon>
        <taxon>Clydaea</taxon>
    </lineage>
</organism>
<evidence type="ECO:0000313" key="6">
    <source>
        <dbReference type="EMBL" id="KAJ3220572.1"/>
    </source>
</evidence>
<evidence type="ECO:0000256" key="2">
    <source>
        <dbReference type="ARBA" id="ARBA00013194"/>
    </source>
</evidence>
<proteinExistence type="predicted"/>
<keyword evidence="3" id="KW-0697">Rotamase</keyword>
<evidence type="ECO:0000259" key="5">
    <source>
        <dbReference type="PROSITE" id="PS50072"/>
    </source>
</evidence>
<dbReference type="Proteomes" id="UP001211065">
    <property type="component" value="Unassembled WGS sequence"/>
</dbReference>
<reference evidence="6" key="1">
    <citation type="submission" date="2020-05" db="EMBL/GenBank/DDBJ databases">
        <title>Phylogenomic resolution of chytrid fungi.</title>
        <authorList>
            <person name="Stajich J.E."/>
            <person name="Amses K."/>
            <person name="Simmons R."/>
            <person name="Seto K."/>
            <person name="Myers J."/>
            <person name="Bonds A."/>
            <person name="Quandt C.A."/>
            <person name="Barry K."/>
            <person name="Liu P."/>
            <person name="Grigoriev I."/>
            <person name="Longcore J.E."/>
            <person name="James T.Y."/>
        </authorList>
    </citation>
    <scope>NUCLEOTIDE SEQUENCE</scope>
    <source>
        <strain evidence="6">JEL0476</strain>
    </source>
</reference>
<evidence type="ECO:0000256" key="3">
    <source>
        <dbReference type="ARBA" id="ARBA00023110"/>
    </source>
</evidence>
<comment type="catalytic activity">
    <reaction evidence="1">
        <text>[protein]-peptidylproline (omega=180) = [protein]-peptidylproline (omega=0)</text>
        <dbReference type="Rhea" id="RHEA:16237"/>
        <dbReference type="Rhea" id="RHEA-COMP:10747"/>
        <dbReference type="Rhea" id="RHEA-COMP:10748"/>
        <dbReference type="ChEBI" id="CHEBI:83833"/>
        <dbReference type="ChEBI" id="CHEBI:83834"/>
        <dbReference type="EC" id="5.2.1.8"/>
    </reaction>
</comment>
<dbReference type="EC" id="5.2.1.8" evidence="2"/>
<dbReference type="InterPro" id="IPR036322">
    <property type="entry name" value="WD40_repeat_dom_sf"/>
</dbReference>
<dbReference type="EMBL" id="JADGJW010000290">
    <property type="protein sequence ID" value="KAJ3220572.1"/>
    <property type="molecule type" value="Genomic_DNA"/>
</dbReference>
<evidence type="ECO:0000256" key="1">
    <source>
        <dbReference type="ARBA" id="ARBA00000971"/>
    </source>
</evidence>
<dbReference type="Gene3D" id="2.130.10.10">
    <property type="entry name" value="YVTN repeat-like/Quinoprotein amine dehydrogenase"/>
    <property type="match status" value="1"/>
</dbReference>
<dbReference type="PROSITE" id="PS50072">
    <property type="entry name" value="CSA_PPIASE_2"/>
    <property type="match status" value="1"/>
</dbReference>
<evidence type="ECO:0000313" key="7">
    <source>
        <dbReference type="Proteomes" id="UP001211065"/>
    </source>
</evidence>